<proteinExistence type="predicted"/>
<evidence type="ECO:0000313" key="2">
    <source>
        <dbReference type="EMBL" id="KJF16972.1"/>
    </source>
</evidence>
<dbReference type="RefSeq" id="WP_052605801.1">
    <property type="nucleotide sequence ID" value="NZ_JXYS01000069.1"/>
</dbReference>
<dbReference type="AlphaFoldDB" id="A0A0D8HGT2"/>
<evidence type="ECO:0000256" key="1">
    <source>
        <dbReference type="SAM" id="MobiDB-lite"/>
    </source>
</evidence>
<organism evidence="2 3">
    <name type="scientific">Acidithrix ferrooxidans</name>
    <dbReference type="NCBI Taxonomy" id="1280514"/>
    <lineage>
        <taxon>Bacteria</taxon>
        <taxon>Bacillati</taxon>
        <taxon>Actinomycetota</taxon>
        <taxon>Acidimicrobiia</taxon>
        <taxon>Acidimicrobiales</taxon>
        <taxon>Acidimicrobiaceae</taxon>
        <taxon>Acidithrix</taxon>
    </lineage>
</organism>
<gene>
    <name evidence="2" type="ORF">AXFE_21740</name>
</gene>
<protein>
    <submittedName>
        <fullName evidence="2">Uncharacterized protein</fullName>
    </submittedName>
</protein>
<dbReference type="STRING" id="1280514.AXFE_21740"/>
<feature type="region of interest" description="Disordered" evidence="1">
    <location>
        <begin position="62"/>
        <end position="84"/>
    </location>
</feature>
<evidence type="ECO:0000313" key="3">
    <source>
        <dbReference type="Proteomes" id="UP000032360"/>
    </source>
</evidence>
<comment type="caution">
    <text evidence="2">The sequence shown here is derived from an EMBL/GenBank/DDBJ whole genome shotgun (WGS) entry which is preliminary data.</text>
</comment>
<reference evidence="2 3" key="1">
    <citation type="submission" date="2015-01" db="EMBL/GenBank/DDBJ databases">
        <title>Draft genome of the acidophilic iron oxidizer Acidithrix ferrooxidans strain Py-F3.</title>
        <authorList>
            <person name="Poehlein A."/>
            <person name="Eisen S."/>
            <person name="Schloemann M."/>
            <person name="Johnson B.D."/>
            <person name="Daniel R."/>
            <person name="Muehling M."/>
        </authorList>
    </citation>
    <scope>NUCLEOTIDE SEQUENCE [LARGE SCALE GENOMIC DNA]</scope>
    <source>
        <strain evidence="2 3">Py-F3</strain>
    </source>
</reference>
<dbReference type="Proteomes" id="UP000032360">
    <property type="component" value="Unassembled WGS sequence"/>
</dbReference>
<dbReference type="EMBL" id="JXYS01000069">
    <property type="protein sequence ID" value="KJF16972.1"/>
    <property type="molecule type" value="Genomic_DNA"/>
</dbReference>
<accession>A0A0D8HGT2</accession>
<feature type="region of interest" description="Disordered" evidence="1">
    <location>
        <begin position="1"/>
        <end position="20"/>
    </location>
</feature>
<keyword evidence="3" id="KW-1185">Reference proteome</keyword>
<sequence>MSRTFHNNDGHIRVRGVRKDPPDLRRLARALIALAEAQAETEAEAEAQAGIQAKAEIRAKRNKAIQPVKPLKDENNSDNQGDAA</sequence>
<name>A0A0D8HGT2_9ACTN</name>